<comment type="cofactor">
    <cofactor evidence="6 7">
        <name>Mg(2+)</name>
        <dbReference type="ChEBI" id="CHEBI:18420"/>
    </cofactor>
    <text evidence="6 7">Binds 1 Mg(2+) ion per subunit.</text>
</comment>
<dbReference type="SUPFAM" id="SSF54826">
    <property type="entry name" value="Enolase N-terminal domain-like"/>
    <property type="match status" value="1"/>
</dbReference>
<sequence>MSKTTIEQITCDQITSPLKRPFITAMHQVNENRAIRVRIALANGLVGVGTATPNEKVTGETLTTLKQVMTDIFNPALLHQDVADWGNLLTRVRTVIVNNTPAKAGFEIALYDLRRQLFGVSLTELLGGRPQPVQTDYTISIRPIPDMIAEARELIKQGFTALKLKLGTRPFKEDIQMVAQISATVGPDIRLRLDINQAWTVKQTLQAIQVWYAAGLPIDFIEQPVDRLNIAGMQAITAQSLIPIMADESVFSAHDALQVIHHQACDMVNIKLMKSGGLSEAEKINTICETAGIPCMLGCMSESEISIAAAAAFVAAHRNVHFADLDSVFMGAQLPDPHYLTLHQDQLWPAGVRHD</sequence>
<keyword evidence="4 7" id="KW-0413">Isomerase</keyword>
<dbReference type="EC" id="5.1.1.-" evidence="7"/>
<comment type="similarity">
    <text evidence="1 7">Belongs to the mandelate racemase/muconate lactonizing enzyme family.</text>
</comment>
<keyword evidence="2 6" id="KW-0479">Metal-binding</keyword>
<feature type="binding site" evidence="6">
    <location>
        <position position="247"/>
    </location>
    <ligand>
        <name>Mg(2+)</name>
        <dbReference type="ChEBI" id="CHEBI:18420"/>
    </ligand>
</feature>
<gene>
    <name evidence="9" type="ORF">FD09_GL000722</name>
</gene>
<dbReference type="InterPro" id="IPR013342">
    <property type="entry name" value="Mandelate_racemase_C"/>
</dbReference>
<dbReference type="EMBL" id="AZEC01000012">
    <property type="protein sequence ID" value="KRL11353.1"/>
    <property type="molecule type" value="Genomic_DNA"/>
</dbReference>
<dbReference type="Proteomes" id="UP000051330">
    <property type="component" value="Unassembled WGS sequence"/>
</dbReference>
<dbReference type="STRING" id="1423792.FD09_GL000722"/>
<dbReference type="Pfam" id="PF13378">
    <property type="entry name" value="MR_MLE_C"/>
    <property type="match status" value="1"/>
</dbReference>
<comment type="caution">
    <text evidence="9">The sequence shown here is derived from an EMBL/GenBank/DDBJ whole genome shotgun (WGS) entry which is preliminary data.</text>
</comment>
<dbReference type="PANTHER" id="PTHR48073:SF2">
    <property type="entry name" value="O-SUCCINYLBENZOATE SYNTHASE"/>
    <property type="match status" value="1"/>
</dbReference>
<evidence type="ECO:0000256" key="5">
    <source>
        <dbReference type="PIRSR" id="PIRSR634603-1"/>
    </source>
</evidence>
<dbReference type="SFLD" id="SFLDG00180">
    <property type="entry name" value="muconate_cycloisomerase"/>
    <property type="match status" value="1"/>
</dbReference>
<dbReference type="InterPro" id="IPR034603">
    <property type="entry name" value="Dipeptide_epimerase"/>
</dbReference>
<dbReference type="RefSeq" id="WP_235812285.1">
    <property type="nucleotide sequence ID" value="NZ_AZEC01000012.1"/>
</dbReference>
<protein>
    <recommendedName>
        <fullName evidence="7">Dipeptide epimerase</fullName>
        <ecNumber evidence="7">5.1.1.-</ecNumber>
    </recommendedName>
</protein>
<dbReference type="Pfam" id="PF02746">
    <property type="entry name" value="MR_MLE_N"/>
    <property type="match status" value="1"/>
</dbReference>
<dbReference type="SFLD" id="SFLDF00009">
    <property type="entry name" value="o-succinylbenzoate_synthase"/>
    <property type="match status" value="1"/>
</dbReference>
<evidence type="ECO:0000313" key="9">
    <source>
        <dbReference type="EMBL" id="KRL11353.1"/>
    </source>
</evidence>
<organism evidence="9 10">
    <name type="scientific">Schleiferilactobacillus perolens DSM 12744</name>
    <dbReference type="NCBI Taxonomy" id="1423792"/>
    <lineage>
        <taxon>Bacteria</taxon>
        <taxon>Bacillati</taxon>
        <taxon>Bacillota</taxon>
        <taxon>Bacilli</taxon>
        <taxon>Lactobacillales</taxon>
        <taxon>Lactobacillaceae</taxon>
        <taxon>Schleiferilactobacillus</taxon>
    </lineage>
</organism>
<dbReference type="PANTHER" id="PTHR48073">
    <property type="entry name" value="O-SUCCINYLBENZOATE SYNTHASE-RELATED"/>
    <property type="match status" value="1"/>
</dbReference>
<dbReference type="SFLD" id="SFLDS00001">
    <property type="entry name" value="Enolase"/>
    <property type="match status" value="1"/>
</dbReference>
<dbReference type="SMART" id="SM00922">
    <property type="entry name" value="MR_MLE"/>
    <property type="match status" value="1"/>
</dbReference>
<dbReference type="PATRIC" id="fig|1423792.3.peg.737"/>
<dbReference type="Gene3D" id="3.30.390.10">
    <property type="entry name" value="Enolase-like, N-terminal domain"/>
    <property type="match status" value="1"/>
</dbReference>
<dbReference type="SUPFAM" id="SSF51604">
    <property type="entry name" value="Enolase C-terminal domain-like"/>
    <property type="match status" value="1"/>
</dbReference>
<evidence type="ECO:0000256" key="2">
    <source>
        <dbReference type="ARBA" id="ARBA00022723"/>
    </source>
</evidence>
<dbReference type="InterPro" id="IPR013341">
    <property type="entry name" value="Mandelate_racemase_N_dom"/>
</dbReference>
<accession>A0A0R1MUW4</accession>
<dbReference type="AlphaFoldDB" id="A0A0R1MUW4"/>
<feature type="domain" description="Mandelate racemase/muconate lactonizing enzyme C-terminal" evidence="8">
    <location>
        <begin position="145"/>
        <end position="243"/>
    </location>
</feature>
<dbReference type="Gene3D" id="3.20.20.120">
    <property type="entry name" value="Enolase-like C-terminal domain"/>
    <property type="match status" value="1"/>
</dbReference>
<proteinExistence type="inferred from homology"/>
<keyword evidence="3 6" id="KW-0460">Magnesium</keyword>
<evidence type="ECO:0000313" key="10">
    <source>
        <dbReference type="Proteomes" id="UP000051330"/>
    </source>
</evidence>
<keyword evidence="10" id="KW-1185">Reference proteome</keyword>
<evidence type="ECO:0000256" key="1">
    <source>
        <dbReference type="ARBA" id="ARBA00008031"/>
    </source>
</evidence>
<name>A0A0R1MUW4_9LACO</name>
<dbReference type="InterPro" id="IPR029017">
    <property type="entry name" value="Enolase-like_N"/>
</dbReference>
<evidence type="ECO:0000256" key="3">
    <source>
        <dbReference type="ARBA" id="ARBA00022842"/>
    </source>
</evidence>
<feature type="active site" description="Proton acceptor; specific for (S)-substrate epimerization" evidence="5">
    <location>
        <position position="271"/>
    </location>
</feature>
<evidence type="ECO:0000256" key="7">
    <source>
        <dbReference type="RuleBase" id="RU366006"/>
    </source>
</evidence>
<dbReference type="InterPro" id="IPR036849">
    <property type="entry name" value="Enolase-like_C_sf"/>
</dbReference>
<feature type="binding site" evidence="6">
    <location>
        <position position="194"/>
    </location>
    <ligand>
        <name>Mg(2+)</name>
        <dbReference type="ChEBI" id="CHEBI:18420"/>
    </ligand>
</feature>
<dbReference type="GO" id="GO:0046872">
    <property type="term" value="F:metal ion binding"/>
    <property type="evidence" value="ECO:0007669"/>
    <property type="project" value="UniProtKB-KW"/>
</dbReference>
<reference evidence="9 10" key="1">
    <citation type="journal article" date="2015" name="Genome Announc.">
        <title>Expanding the biotechnology potential of lactobacilli through comparative genomics of 213 strains and associated genera.</title>
        <authorList>
            <person name="Sun Z."/>
            <person name="Harris H.M."/>
            <person name="McCann A."/>
            <person name="Guo C."/>
            <person name="Argimon S."/>
            <person name="Zhang W."/>
            <person name="Yang X."/>
            <person name="Jeffery I.B."/>
            <person name="Cooney J.C."/>
            <person name="Kagawa T.F."/>
            <person name="Liu W."/>
            <person name="Song Y."/>
            <person name="Salvetti E."/>
            <person name="Wrobel A."/>
            <person name="Rasinkangas P."/>
            <person name="Parkhill J."/>
            <person name="Rea M.C."/>
            <person name="O'Sullivan O."/>
            <person name="Ritari J."/>
            <person name="Douillard F.P."/>
            <person name="Paul Ross R."/>
            <person name="Yang R."/>
            <person name="Briner A.E."/>
            <person name="Felis G.E."/>
            <person name="de Vos W.M."/>
            <person name="Barrangou R."/>
            <person name="Klaenhammer T.R."/>
            <person name="Caufield P.W."/>
            <person name="Cui Y."/>
            <person name="Zhang H."/>
            <person name="O'Toole P.W."/>
        </authorList>
    </citation>
    <scope>NUCLEOTIDE SEQUENCE [LARGE SCALE GENOMIC DNA]</scope>
    <source>
        <strain evidence="9 10">DSM 12744</strain>
    </source>
</reference>
<evidence type="ECO:0000256" key="6">
    <source>
        <dbReference type="PIRSR" id="PIRSR634603-3"/>
    </source>
</evidence>
<evidence type="ECO:0000256" key="4">
    <source>
        <dbReference type="ARBA" id="ARBA00023235"/>
    </source>
</evidence>
<dbReference type="GO" id="GO:0016855">
    <property type="term" value="F:racemase and epimerase activity, acting on amino acids and derivatives"/>
    <property type="evidence" value="ECO:0007669"/>
    <property type="project" value="UniProtKB-UniRule"/>
</dbReference>
<evidence type="ECO:0000259" key="8">
    <source>
        <dbReference type="SMART" id="SM00922"/>
    </source>
</evidence>
<feature type="binding site" evidence="6">
    <location>
        <position position="222"/>
    </location>
    <ligand>
        <name>Mg(2+)</name>
        <dbReference type="ChEBI" id="CHEBI:18420"/>
    </ligand>
</feature>
<dbReference type="CDD" id="cd03319">
    <property type="entry name" value="L-Ala-DL-Glu_epimerase"/>
    <property type="match status" value="1"/>
</dbReference>
<dbReference type="InterPro" id="IPR029065">
    <property type="entry name" value="Enolase_C-like"/>
</dbReference>
<feature type="active site" description="Proton acceptor; specific for (R)-substrate epimerization" evidence="5">
    <location>
        <position position="165"/>
    </location>
</feature>